<dbReference type="EMBL" id="BMAT01003417">
    <property type="protein sequence ID" value="GFS25063.1"/>
    <property type="molecule type" value="Genomic_DNA"/>
</dbReference>
<protein>
    <submittedName>
        <fullName evidence="1">Uncharacterized protein</fullName>
    </submittedName>
</protein>
<accession>A0AAV4JSV3</accession>
<organism evidence="1 2">
    <name type="scientific">Elysia marginata</name>
    <dbReference type="NCBI Taxonomy" id="1093978"/>
    <lineage>
        <taxon>Eukaryota</taxon>
        <taxon>Metazoa</taxon>
        <taxon>Spiralia</taxon>
        <taxon>Lophotrochozoa</taxon>
        <taxon>Mollusca</taxon>
        <taxon>Gastropoda</taxon>
        <taxon>Heterobranchia</taxon>
        <taxon>Euthyneura</taxon>
        <taxon>Panpulmonata</taxon>
        <taxon>Sacoglossa</taxon>
        <taxon>Placobranchoidea</taxon>
        <taxon>Plakobranchidae</taxon>
        <taxon>Elysia</taxon>
    </lineage>
</organism>
<dbReference type="AlphaFoldDB" id="A0AAV4JSV3"/>
<evidence type="ECO:0000313" key="2">
    <source>
        <dbReference type="Proteomes" id="UP000762676"/>
    </source>
</evidence>
<name>A0AAV4JSV3_9GAST</name>
<proteinExistence type="predicted"/>
<gene>
    <name evidence="1" type="ORF">ElyMa_001678400</name>
</gene>
<evidence type="ECO:0000313" key="1">
    <source>
        <dbReference type="EMBL" id="GFS25063.1"/>
    </source>
</evidence>
<keyword evidence="2" id="KW-1185">Reference proteome</keyword>
<comment type="caution">
    <text evidence="1">The sequence shown here is derived from an EMBL/GenBank/DDBJ whole genome shotgun (WGS) entry which is preliminary data.</text>
</comment>
<sequence length="83" mass="9283">MKSMTLYKTVGNHAGSVAVYEYNEHPYGNTASQAMVYVFPPRRSDYTTDKAFLIAVEQTATHLITVYNHYAGQKRNNGEAVPP</sequence>
<dbReference type="Proteomes" id="UP000762676">
    <property type="component" value="Unassembled WGS sequence"/>
</dbReference>
<reference evidence="1 2" key="1">
    <citation type="journal article" date="2021" name="Elife">
        <title>Chloroplast acquisition without the gene transfer in kleptoplastic sea slugs, Plakobranchus ocellatus.</title>
        <authorList>
            <person name="Maeda T."/>
            <person name="Takahashi S."/>
            <person name="Yoshida T."/>
            <person name="Shimamura S."/>
            <person name="Takaki Y."/>
            <person name="Nagai Y."/>
            <person name="Toyoda A."/>
            <person name="Suzuki Y."/>
            <person name="Arimoto A."/>
            <person name="Ishii H."/>
            <person name="Satoh N."/>
            <person name="Nishiyama T."/>
            <person name="Hasebe M."/>
            <person name="Maruyama T."/>
            <person name="Minagawa J."/>
            <person name="Obokata J."/>
            <person name="Shigenobu S."/>
        </authorList>
    </citation>
    <scope>NUCLEOTIDE SEQUENCE [LARGE SCALE GENOMIC DNA]</scope>
</reference>